<feature type="compositionally biased region" description="Polar residues" evidence="1">
    <location>
        <begin position="1"/>
        <end position="11"/>
    </location>
</feature>
<evidence type="ECO:0000313" key="3">
    <source>
        <dbReference type="Proteomes" id="UP000821853"/>
    </source>
</evidence>
<name>A0A9J6FQH7_HAELO</name>
<reference evidence="2 3" key="1">
    <citation type="journal article" date="2020" name="Cell">
        <title>Large-Scale Comparative Analyses of Tick Genomes Elucidate Their Genetic Diversity and Vector Capacities.</title>
        <authorList>
            <consortium name="Tick Genome and Microbiome Consortium (TIGMIC)"/>
            <person name="Jia N."/>
            <person name="Wang J."/>
            <person name="Shi W."/>
            <person name="Du L."/>
            <person name="Sun Y."/>
            <person name="Zhan W."/>
            <person name="Jiang J.F."/>
            <person name="Wang Q."/>
            <person name="Zhang B."/>
            <person name="Ji P."/>
            <person name="Bell-Sakyi L."/>
            <person name="Cui X.M."/>
            <person name="Yuan T.T."/>
            <person name="Jiang B.G."/>
            <person name="Yang W.F."/>
            <person name="Lam T.T."/>
            <person name="Chang Q.C."/>
            <person name="Ding S.J."/>
            <person name="Wang X.J."/>
            <person name="Zhu J.G."/>
            <person name="Ruan X.D."/>
            <person name="Zhao L."/>
            <person name="Wei J.T."/>
            <person name="Ye R.Z."/>
            <person name="Que T.C."/>
            <person name="Du C.H."/>
            <person name="Zhou Y.H."/>
            <person name="Cheng J.X."/>
            <person name="Dai P.F."/>
            <person name="Guo W.B."/>
            <person name="Han X.H."/>
            <person name="Huang E.J."/>
            <person name="Li L.F."/>
            <person name="Wei W."/>
            <person name="Gao Y.C."/>
            <person name="Liu J.Z."/>
            <person name="Shao H.Z."/>
            <person name="Wang X."/>
            <person name="Wang C.C."/>
            <person name="Yang T.C."/>
            <person name="Huo Q.B."/>
            <person name="Li W."/>
            <person name="Chen H.Y."/>
            <person name="Chen S.E."/>
            <person name="Zhou L.G."/>
            <person name="Ni X.B."/>
            <person name="Tian J.H."/>
            <person name="Sheng Y."/>
            <person name="Liu T."/>
            <person name="Pan Y.S."/>
            <person name="Xia L.Y."/>
            <person name="Li J."/>
            <person name="Zhao F."/>
            <person name="Cao W.C."/>
        </authorList>
    </citation>
    <scope>NUCLEOTIDE SEQUENCE [LARGE SCALE GENOMIC DNA]</scope>
    <source>
        <strain evidence="2">HaeL-2018</strain>
    </source>
</reference>
<comment type="caution">
    <text evidence="2">The sequence shown here is derived from an EMBL/GenBank/DDBJ whole genome shotgun (WGS) entry which is preliminary data.</text>
</comment>
<feature type="region of interest" description="Disordered" evidence="1">
    <location>
        <begin position="319"/>
        <end position="419"/>
    </location>
</feature>
<evidence type="ECO:0000313" key="2">
    <source>
        <dbReference type="EMBL" id="KAH9368454.1"/>
    </source>
</evidence>
<gene>
    <name evidence="2" type="ORF">HPB48_012616</name>
</gene>
<keyword evidence="3" id="KW-1185">Reference proteome</keyword>
<feature type="region of interest" description="Disordered" evidence="1">
    <location>
        <begin position="460"/>
        <end position="505"/>
    </location>
</feature>
<accession>A0A9J6FQH7</accession>
<sequence length="588" mass="64307">MASARTPTDDPNANLAPPSNRPEDMMEANDIDITSPPATTTEEEISSPWIEVVRRSLRRRPPSPSKSTPESPPTPALRHRPSTRQPRQPPLPSDDFKIGIRPRNGLQLSRADPISLTASIAREIGLPTTPAPFQLRVGAEQNVIVVSTPSPAAARALESLQKIVVFGNRHEVSVYPITPDNSCRGVIHNIAQEHPEEYVKSLITAPGYEVLTARRLGESKAFVITFRGKRVPYYVYVNQALLRCYPYRRTVAFCTLCHQTGHRADVCPSPPATPKCNVCGAPLNEPQHICTPRCGLCKGPHTTASKDCPKRYLPTVYKAKKTPNKSTSDGPCRSRSPSPGSRRNRGPHRSSSRPSRDHGRGPQHGRSTTKERAPSQARNRDQTPGTQRKPPRDQRSASSSVNRSSAHKEPRHEDAPKVSWAGVAASRADNKYGALITQLQAENAALRQELAELRASLTKTAANPPAPSPQQLSPAIKRPRTSLPPGSDATPPLPTTLPPISGQAMPANPTPFITRDEVVGIRSMLQQLTASQQTITDQLNQTMQALKEMNTNFEERLSKMEAFIPQCTRVTTSLPPPPKDAMEEDGSS</sequence>
<feature type="region of interest" description="Disordered" evidence="1">
    <location>
        <begin position="1"/>
        <end position="100"/>
    </location>
</feature>
<evidence type="ECO:0000256" key="1">
    <source>
        <dbReference type="SAM" id="MobiDB-lite"/>
    </source>
</evidence>
<dbReference type="Proteomes" id="UP000821853">
    <property type="component" value="Chromosome 2"/>
</dbReference>
<protein>
    <submittedName>
        <fullName evidence="2">Uncharacterized protein</fullName>
    </submittedName>
</protein>
<feature type="compositionally biased region" description="Basic and acidic residues" evidence="1">
    <location>
        <begin position="406"/>
        <end position="416"/>
    </location>
</feature>
<feature type="compositionally biased region" description="Basic and acidic residues" evidence="1">
    <location>
        <begin position="368"/>
        <end position="381"/>
    </location>
</feature>
<dbReference type="AlphaFoldDB" id="A0A9J6FQH7"/>
<dbReference type="EMBL" id="JABSTR010000004">
    <property type="protein sequence ID" value="KAH9368454.1"/>
    <property type="molecule type" value="Genomic_DNA"/>
</dbReference>
<feature type="compositionally biased region" description="Low complexity" evidence="1">
    <location>
        <begin position="328"/>
        <end position="341"/>
    </location>
</feature>
<feature type="compositionally biased region" description="Low complexity" evidence="1">
    <location>
        <begin position="460"/>
        <end position="475"/>
    </location>
</feature>
<organism evidence="2 3">
    <name type="scientific">Haemaphysalis longicornis</name>
    <name type="common">Bush tick</name>
    <dbReference type="NCBI Taxonomy" id="44386"/>
    <lineage>
        <taxon>Eukaryota</taxon>
        <taxon>Metazoa</taxon>
        <taxon>Ecdysozoa</taxon>
        <taxon>Arthropoda</taxon>
        <taxon>Chelicerata</taxon>
        <taxon>Arachnida</taxon>
        <taxon>Acari</taxon>
        <taxon>Parasitiformes</taxon>
        <taxon>Ixodida</taxon>
        <taxon>Ixodoidea</taxon>
        <taxon>Ixodidae</taxon>
        <taxon>Haemaphysalinae</taxon>
        <taxon>Haemaphysalis</taxon>
    </lineage>
</organism>
<dbReference type="VEuPathDB" id="VectorBase:HLOH_054923"/>
<feature type="compositionally biased region" description="Basic residues" evidence="1">
    <location>
        <begin position="342"/>
        <end position="351"/>
    </location>
</feature>
<feature type="region of interest" description="Disordered" evidence="1">
    <location>
        <begin position="569"/>
        <end position="588"/>
    </location>
</feature>
<proteinExistence type="predicted"/>